<protein>
    <submittedName>
        <fullName evidence="6">Glyoxylate reductase</fullName>
    </submittedName>
</protein>
<proteinExistence type="inferred from homology"/>
<evidence type="ECO:0000259" key="5">
    <source>
        <dbReference type="Pfam" id="PF02826"/>
    </source>
</evidence>
<evidence type="ECO:0000313" key="6">
    <source>
        <dbReference type="EMBL" id="GFP18961.1"/>
    </source>
</evidence>
<dbReference type="PANTHER" id="PTHR10996">
    <property type="entry name" value="2-HYDROXYACID DEHYDROGENASE-RELATED"/>
    <property type="match status" value="1"/>
</dbReference>
<evidence type="ECO:0000256" key="1">
    <source>
        <dbReference type="ARBA" id="ARBA00005854"/>
    </source>
</evidence>
<dbReference type="GO" id="GO:0030267">
    <property type="term" value="F:glyoxylate reductase (NADPH) activity"/>
    <property type="evidence" value="ECO:0007669"/>
    <property type="project" value="TreeGrafter"/>
</dbReference>
<evidence type="ECO:0000313" key="7">
    <source>
        <dbReference type="Proteomes" id="UP000574717"/>
    </source>
</evidence>
<organism evidence="6 7">
    <name type="scientific">Candidatus Hakubella thermalkaliphila</name>
    <dbReference type="NCBI Taxonomy" id="2754717"/>
    <lineage>
        <taxon>Bacteria</taxon>
        <taxon>Bacillati</taxon>
        <taxon>Actinomycetota</taxon>
        <taxon>Actinomycetota incertae sedis</taxon>
        <taxon>Candidatus Hakubellales</taxon>
        <taxon>Candidatus Hakubellaceae</taxon>
        <taxon>Candidatus Hakubella</taxon>
    </lineage>
</organism>
<dbReference type="SUPFAM" id="SSF51735">
    <property type="entry name" value="NAD(P)-binding Rossmann-fold domains"/>
    <property type="match status" value="1"/>
</dbReference>
<dbReference type="Proteomes" id="UP000574717">
    <property type="component" value="Unassembled WGS sequence"/>
</dbReference>
<dbReference type="Pfam" id="PF00389">
    <property type="entry name" value="2-Hacid_dh"/>
    <property type="match status" value="1"/>
</dbReference>
<dbReference type="Gene3D" id="3.40.50.720">
    <property type="entry name" value="NAD(P)-binding Rossmann-like Domain"/>
    <property type="match status" value="2"/>
</dbReference>
<feature type="domain" description="D-isomer specific 2-hydroxyacid dehydrogenase NAD-binding" evidence="5">
    <location>
        <begin position="110"/>
        <end position="285"/>
    </location>
</feature>
<evidence type="ECO:0000256" key="2">
    <source>
        <dbReference type="ARBA" id="ARBA00023002"/>
    </source>
</evidence>
<dbReference type="SUPFAM" id="SSF52283">
    <property type="entry name" value="Formate/glycerate dehydrogenase catalytic domain-like"/>
    <property type="match status" value="1"/>
</dbReference>
<dbReference type="Pfam" id="PF02826">
    <property type="entry name" value="2-Hacid_dh_C"/>
    <property type="match status" value="1"/>
</dbReference>
<dbReference type="InterPro" id="IPR006139">
    <property type="entry name" value="D-isomer_2_OHA_DH_cat_dom"/>
</dbReference>
<dbReference type="RefSeq" id="WP_176236783.1">
    <property type="nucleotide sequence ID" value="NZ_BLRU01000025.1"/>
</dbReference>
<dbReference type="GO" id="GO:0016618">
    <property type="term" value="F:hydroxypyruvate reductase [NAD(P)H] activity"/>
    <property type="evidence" value="ECO:0007669"/>
    <property type="project" value="TreeGrafter"/>
</dbReference>
<dbReference type="InterPro" id="IPR036291">
    <property type="entry name" value="NAD(P)-bd_dom_sf"/>
</dbReference>
<reference evidence="6 7" key="1">
    <citation type="journal article" date="2020" name="Front. Microbiol.">
        <title>Single-cell genomics of novel Actinobacteria with the Wood-Ljungdahl pathway discovered in a serpentinizing system.</title>
        <authorList>
            <person name="Merino N."/>
            <person name="Kawai M."/>
            <person name="Boyd E.S."/>
            <person name="Colman D.R."/>
            <person name="McGlynn S.E."/>
            <person name="Nealson K.H."/>
            <person name="Kurokawa K."/>
            <person name="Hongoh Y."/>
        </authorList>
    </citation>
    <scope>NUCLEOTIDE SEQUENCE [LARGE SCALE GENOMIC DNA]</scope>
    <source>
        <strain evidence="6 7">S03</strain>
    </source>
</reference>
<dbReference type="AlphaFoldDB" id="A0A6V8NHY8"/>
<dbReference type="PROSITE" id="PS00670">
    <property type="entry name" value="D_2_HYDROXYACID_DH_2"/>
    <property type="match status" value="1"/>
</dbReference>
<name>A0A6V8NHY8_9ACTN</name>
<dbReference type="PANTHER" id="PTHR10996:SF283">
    <property type="entry name" value="GLYOXYLATE_HYDROXYPYRUVATE REDUCTASE B"/>
    <property type="match status" value="1"/>
</dbReference>
<sequence>MHKVYVTRQIPEPGLELLRKNYEVEVNPEDRVLTREELLEKVRGRDAILCLLTDKIDAQVMDAAKGARIFANYAVGYDNIDVPEATKRDILITNTPGVLTETTADLAWVLLMAAARRVVEADRFTRAGKFKGWGPMLLLGTDVWGKTLGLVGAGRIGIALARRSVGFKMSLLYHDPYPNRELEEELGAKRVDLDTLLKESDFISIHVPLTQETHHLIGEKEFGLMKPSAHLVNTSRGPVVDEEALVRALRDRRIAGAGLDVYEHEPELTPGLAELDNVVLVPHIASASTETRTKMATMAAQSIVDFFEGRRPTHCVNPEVLK</sequence>
<feature type="domain" description="D-isomer specific 2-hydroxyacid dehydrogenase catalytic" evidence="4">
    <location>
        <begin position="4"/>
        <end position="317"/>
    </location>
</feature>
<dbReference type="GO" id="GO:0005829">
    <property type="term" value="C:cytosol"/>
    <property type="evidence" value="ECO:0007669"/>
    <property type="project" value="TreeGrafter"/>
</dbReference>
<comment type="caution">
    <text evidence="6">The sequence shown here is derived from an EMBL/GenBank/DDBJ whole genome shotgun (WGS) entry which is preliminary data.</text>
</comment>
<keyword evidence="2 3" id="KW-0560">Oxidoreductase</keyword>
<dbReference type="EMBL" id="BLRU01000025">
    <property type="protein sequence ID" value="GFP18961.1"/>
    <property type="molecule type" value="Genomic_DNA"/>
</dbReference>
<dbReference type="FunFam" id="3.40.50.720:FF:000462">
    <property type="entry name" value="Glyoxylate reductase (NADP+)"/>
    <property type="match status" value="1"/>
</dbReference>
<dbReference type="InterPro" id="IPR050223">
    <property type="entry name" value="D-isomer_2-hydroxyacid_DH"/>
</dbReference>
<gene>
    <name evidence="6" type="ORF">HKBW3S03_00465</name>
</gene>
<comment type="similarity">
    <text evidence="1 3">Belongs to the D-isomer specific 2-hydroxyacid dehydrogenase family.</text>
</comment>
<evidence type="ECO:0000259" key="4">
    <source>
        <dbReference type="Pfam" id="PF00389"/>
    </source>
</evidence>
<dbReference type="GO" id="GO:0051287">
    <property type="term" value="F:NAD binding"/>
    <property type="evidence" value="ECO:0007669"/>
    <property type="project" value="InterPro"/>
</dbReference>
<dbReference type="InterPro" id="IPR029753">
    <property type="entry name" value="D-isomer_DH_CS"/>
</dbReference>
<evidence type="ECO:0000256" key="3">
    <source>
        <dbReference type="RuleBase" id="RU003719"/>
    </source>
</evidence>
<dbReference type="InterPro" id="IPR006140">
    <property type="entry name" value="D-isomer_DH_NAD-bd"/>
</dbReference>
<accession>A0A6V8NHY8</accession>
<dbReference type="CDD" id="cd05301">
    <property type="entry name" value="GDH"/>
    <property type="match status" value="1"/>
</dbReference>